<organism evidence="1 2">
    <name type="scientific">Perkinsus olseni</name>
    <name type="common">Perkinsus atlanticus</name>
    <dbReference type="NCBI Taxonomy" id="32597"/>
    <lineage>
        <taxon>Eukaryota</taxon>
        <taxon>Sar</taxon>
        <taxon>Alveolata</taxon>
        <taxon>Perkinsozoa</taxon>
        <taxon>Perkinsea</taxon>
        <taxon>Perkinsida</taxon>
        <taxon>Perkinsidae</taxon>
        <taxon>Perkinsus</taxon>
    </lineage>
</organism>
<protein>
    <submittedName>
        <fullName evidence="1">Uncharacterized protein</fullName>
    </submittedName>
</protein>
<reference evidence="1 2" key="1">
    <citation type="submission" date="2020-04" db="EMBL/GenBank/DDBJ databases">
        <title>Perkinsus olseni comparative genomics.</title>
        <authorList>
            <person name="Bogema D.R."/>
        </authorList>
    </citation>
    <scope>NUCLEOTIDE SEQUENCE [LARGE SCALE GENOMIC DNA]</scope>
    <source>
        <strain evidence="1">ATCC PRA-205</strain>
    </source>
</reference>
<evidence type="ECO:0000313" key="1">
    <source>
        <dbReference type="EMBL" id="KAF4727517.1"/>
    </source>
</evidence>
<sequence length="236" mass="26479">MPPKGITYAASVASVAFISSITLGDAAGALAPPDIHDDFPPLDDEAIMQGQRGLDAWCIFGDREENRDRWSPAMEIEVGESIKTRSIVCPKNNDTEAFFSAYFSGILTNYGEKGQSALTFYETPPNDSGLDPLRDLDNPEFREMVAHLKNNTSYYFYARRKHVMRSYGILNGICTKVREAVVKIYGSFNNMCVDFHKTYKNARAAVDAAGWYHNGNDRDDSIRLAPERLSRAPWLF</sequence>
<accession>A0A7J6S3J7</accession>
<evidence type="ECO:0000313" key="2">
    <source>
        <dbReference type="Proteomes" id="UP000574390"/>
    </source>
</evidence>
<gene>
    <name evidence="1" type="ORF">FOZ62_000250</name>
</gene>
<dbReference type="EMBL" id="JABANM010017584">
    <property type="protein sequence ID" value="KAF4727517.1"/>
    <property type="molecule type" value="Genomic_DNA"/>
</dbReference>
<dbReference type="AlphaFoldDB" id="A0A7J6S3J7"/>
<name>A0A7J6S3J7_PEROL</name>
<proteinExistence type="predicted"/>
<dbReference type="Proteomes" id="UP000574390">
    <property type="component" value="Unassembled WGS sequence"/>
</dbReference>
<comment type="caution">
    <text evidence="1">The sequence shown here is derived from an EMBL/GenBank/DDBJ whole genome shotgun (WGS) entry which is preliminary data.</text>
</comment>